<dbReference type="RefSeq" id="WP_163608367.1">
    <property type="nucleotide sequence ID" value="NZ_JAABOO010000004.1"/>
</dbReference>
<keyword evidence="1" id="KW-1133">Transmembrane helix</keyword>
<keyword evidence="1" id="KW-0472">Membrane</keyword>
<organism evidence="2 3">
    <name type="scientific">Leptobacterium flavescens</name>
    <dbReference type="NCBI Taxonomy" id="472055"/>
    <lineage>
        <taxon>Bacteria</taxon>
        <taxon>Pseudomonadati</taxon>
        <taxon>Bacteroidota</taxon>
        <taxon>Flavobacteriia</taxon>
        <taxon>Flavobacteriales</taxon>
        <taxon>Flavobacteriaceae</taxon>
        <taxon>Leptobacterium</taxon>
    </lineage>
</organism>
<keyword evidence="3" id="KW-1185">Reference proteome</keyword>
<dbReference type="AlphaFoldDB" id="A0A6P0USV6"/>
<feature type="transmembrane region" description="Helical" evidence="1">
    <location>
        <begin position="119"/>
        <end position="137"/>
    </location>
</feature>
<gene>
    <name evidence="2" type="ORF">GWK08_16560</name>
</gene>
<evidence type="ECO:0000313" key="3">
    <source>
        <dbReference type="Proteomes" id="UP000468581"/>
    </source>
</evidence>
<protein>
    <submittedName>
        <fullName evidence="2">DoxX family protein</fullName>
    </submittedName>
</protein>
<feature type="transmembrane region" description="Helical" evidence="1">
    <location>
        <begin position="70"/>
        <end position="88"/>
    </location>
</feature>
<feature type="transmembrane region" description="Helical" evidence="1">
    <location>
        <begin position="167"/>
        <end position="187"/>
    </location>
</feature>
<sequence length="238" mass="26908">MSISSKLDQIHSQARQNRWLWYFSIFCRFALALGFIPSGLTKIIGERFASGLSANHPMGHYLEALHDTSYYYTFIGIAQLGAAILLLIPRTVVLGAMLYLPIILNICILSFAVRFDGSIVTSPLMVLANLYILLWNYDRVKFILPFKKFSEPVLLGKPEKYSNKFPFLFFTGVAATFGAVILFFIYGHEVMPRNSQSECQKQFIGTENETAGLNFCECIHTEGRSLNECLEVYEGAKK</sequence>
<name>A0A6P0USV6_9FLAO</name>
<keyword evidence="1" id="KW-0812">Transmembrane</keyword>
<proteinExistence type="predicted"/>
<accession>A0A6P0USV6</accession>
<dbReference type="EMBL" id="JAABOO010000004">
    <property type="protein sequence ID" value="NER15068.1"/>
    <property type="molecule type" value="Genomic_DNA"/>
</dbReference>
<feature type="transmembrane region" description="Helical" evidence="1">
    <location>
        <begin position="20"/>
        <end position="40"/>
    </location>
</feature>
<feature type="transmembrane region" description="Helical" evidence="1">
    <location>
        <begin position="93"/>
        <end position="113"/>
    </location>
</feature>
<dbReference type="Proteomes" id="UP000468581">
    <property type="component" value="Unassembled WGS sequence"/>
</dbReference>
<comment type="caution">
    <text evidence="2">The sequence shown here is derived from an EMBL/GenBank/DDBJ whole genome shotgun (WGS) entry which is preliminary data.</text>
</comment>
<reference evidence="2 3" key="1">
    <citation type="submission" date="2020-01" db="EMBL/GenBank/DDBJ databases">
        <title>Leptobacterium flavescens.</title>
        <authorList>
            <person name="Wang G."/>
        </authorList>
    </citation>
    <scope>NUCLEOTIDE SEQUENCE [LARGE SCALE GENOMIC DNA]</scope>
    <source>
        <strain evidence="2 3">KCTC 22160</strain>
    </source>
</reference>
<evidence type="ECO:0000256" key="1">
    <source>
        <dbReference type="SAM" id="Phobius"/>
    </source>
</evidence>
<evidence type="ECO:0000313" key="2">
    <source>
        <dbReference type="EMBL" id="NER15068.1"/>
    </source>
</evidence>